<dbReference type="GO" id="GO:0005886">
    <property type="term" value="C:plasma membrane"/>
    <property type="evidence" value="ECO:0007669"/>
    <property type="project" value="TreeGrafter"/>
</dbReference>
<comment type="caution">
    <text evidence="3">The sequence shown here is derived from an EMBL/GenBank/DDBJ whole genome shotgun (WGS) entry which is preliminary data.</text>
</comment>
<dbReference type="InterPro" id="IPR051594">
    <property type="entry name" value="KRIT1/FRMD8"/>
</dbReference>
<dbReference type="Gene3D" id="3.10.20.90">
    <property type="entry name" value="Phosphatidylinositol 3-kinase Catalytic Subunit, Chain A, domain 1"/>
    <property type="match status" value="1"/>
</dbReference>
<reference evidence="3" key="1">
    <citation type="submission" date="2023-03" db="EMBL/GenBank/DDBJ databases">
        <authorList>
            <person name="Steffen K."/>
            <person name="Cardenas P."/>
        </authorList>
    </citation>
    <scope>NUCLEOTIDE SEQUENCE</scope>
</reference>
<dbReference type="Proteomes" id="UP001174909">
    <property type="component" value="Unassembled WGS sequence"/>
</dbReference>
<dbReference type="InterPro" id="IPR035963">
    <property type="entry name" value="FERM_2"/>
</dbReference>
<evidence type="ECO:0000256" key="1">
    <source>
        <dbReference type="ARBA" id="ARBA00039547"/>
    </source>
</evidence>
<evidence type="ECO:0000259" key="2">
    <source>
        <dbReference type="PROSITE" id="PS50057"/>
    </source>
</evidence>
<dbReference type="EMBL" id="CASHTH010002181">
    <property type="protein sequence ID" value="CAI8025802.1"/>
    <property type="molecule type" value="Genomic_DNA"/>
</dbReference>
<dbReference type="PANTHER" id="PTHR13283:SF10">
    <property type="entry name" value="FERM DOMAIN-CONTAINING PROTEIN 8"/>
    <property type="match status" value="1"/>
</dbReference>
<dbReference type="InterPro" id="IPR019748">
    <property type="entry name" value="FERM_central"/>
</dbReference>
<feature type="domain" description="FERM" evidence="2">
    <location>
        <begin position="1"/>
        <end position="349"/>
    </location>
</feature>
<dbReference type="Gene3D" id="1.20.80.10">
    <property type="match status" value="1"/>
</dbReference>
<dbReference type="AlphaFoldDB" id="A0AA35SBI3"/>
<dbReference type="PANTHER" id="PTHR13283">
    <property type="entry name" value="KREV INTERACTION TRAPPED 1-RELATED"/>
    <property type="match status" value="1"/>
</dbReference>
<proteinExistence type="predicted"/>
<dbReference type="Gene3D" id="2.30.29.30">
    <property type="entry name" value="Pleckstrin-homology domain (PH domain)/Phosphotyrosine-binding domain (PTB)"/>
    <property type="match status" value="1"/>
</dbReference>
<dbReference type="InterPro" id="IPR000299">
    <property type="entry name" value="FERM_domain"/>
</dbReference>
<organism evidence="3 4">
    <name type="scientific">Geodia barretti</name>
    <name type="common">Barrett's horny sponge</name>
    <dbReference type="NCBI Taxonomy" id="519541"/>
    <lineage>
        <taxon>Eukaryota</taxon>
        <taxon>Metazoa</taxon>
        <taxon>Porifera</taxon>
        <taxon>Demospongiae</taxon>
        <taxon>Heteroscleromorpha</taxon>
        <taxon>Tetractinellida</taxon>
        <taxon>Astrophorina</taxon>
        <taxon>Geodiidae</taxon>
        <taxon>Geodia</taxon>
    </lineage>
</organism>
<dbReference type="SUPFAM" id="SSF47031">
    <property type="entry name" value="Second domain of FERM"/>
    <property type="match status" value="1"/>
</dbReference>
<protein>
    <recommendedName>
        <fullName evidence="1">FERM domain-containing protein 8</fullName>
    </recommendedName>
</protein>
<accession>A0AA35SBI3</accession>
<name>A0AA35SBI3_GEOBA</name>
<sequence length="349" mass="40518">MKEGESVQAVYPSGRFTTVSQIHETVMAALGLPSEAVDCFSIWLSSKHLQLQLKSYHLPCKLFKKWKDLLSQYTNTAYDDICQDEPILTFQRNTFFPLKEERKMIDPKKKSENEKAIDLLYNEAVFNVTKTRYPLEETDYHELAGIQAATFAVEHPGEGLTSGNLHPYLQTFYPPHLLEPPTGGQKSLLKLFRQRSVEHSLAEEKLRGHFEKVASKRLSAHNLKILYLQYCWSKPFYGSVMFHGQIERPFKAVHILTYSDKRVTVALNPHCLHILDSKSPPGIMLYLTYDQLSWEFEEAPEDGEDFYSSLWLEFDSVLELEDREEKVTKRVQVFSPTGDTDYKYQFFHQ</sequence>
<dbReference type="PROSITE" id="PS50057">
    <property type="entry name" value="FERM_3"/>
    <property type="match status" value="1"/>
</dbReference>
<evidence type="ECO:0000313" key="4">
    <source>
        <dbReference type="Proteomes" id="UP001174909"/>
    </source>
</evidence>
<keyword evidence="4" id="KW-1185">Reference proteome</keyword>
<gene>
    <name evidence="3" type="ORF">GBAR_LOCUS14879</name>
</gene>
<dbReference type="InterPro" id="IPR011993">
    <property type="entry name" value="PH-like_dom_sf"/>
</dbReference>
<dbReference type="InterPro" id="IPR014352">
    <property type="entry name" value="FERM/acyl-CoA-bd_prot_sf"/>
</dbReference>
<dbReference type="Pfam" id="PF00373">
    <property type="entry name" value="FERM_M"/>
    <property type="match status" value="1"/>
</dbReference>
<evidence type="ECO:0000313" key="3">
    <source>
        <dbReference type="EMBL" id="CAI8025802.1"/>
    </source>
</evidence>